<evidence type="ECO:0000256" key="6">
    <source>
        <dbReference type="ARBA" id="ARBA00023268"/>
    </source>
</evidence>
<reference evidence="11 12" key="1">
    <citation type="submission" date="2020-07" db="EMBL/GenBank/DDBJ databases">
        <title>Roseicoccus Jingziensis gen. nov., sp. nov., isolated from coastal seawater.</title>
        <authorList>
            <person name="Feng X."/>
        </authorList>
    </citation>
    <scope>NUCLEOTIDE SEQUENCE [LARGE SCALE GENOMIC DNA]</scope>
    <source>
        <strain evidence="11 12">N1E253</strain>
    </source>
</reference>
<dbReference type="RefSeq" id="WP_178931854.1">
    <property type="nucleotide sequence ID" value="NZ_JACBAZ010000002.1"/>
</dbReference>
<comment type="pathway">
    <text evidence="1">Cell wall biogenesis; peptidoglycan biosynthesis.</text>
</comment>
<proteinExistence type="predicted"/>
<evidence type="ECO:0000256" key="9">
    <source>
        <dbReference type="SAM" id="Phobius"/>
    </source>
</evidence>
<dbReference type="GO" id="GO:0008360">
    <property type="term" value="P:regulation of cell shape"/>
    <property type="evidence" value="ECO:0007669"/>
    <property type="project" value="UniProtKB-KW"/>
</dbReference>
<evidence type="ECO:0000256" key="2">
    <source>
        <dbReference type="ARBA" id="ARBA00022645"/>
    </source>
</evidence>
<dbReference type="GO" id="GO:0006508">
    <property type="term" value="P:proteolysis"/>
    <property type="evidence" value="ECO:0007669"/>
    <property type="project" value="UniProtKB-KW"/>
</dbReference>
<evidence type="ECO:0000256" key="4">
    <source>
        <dbReference type="ARBA" id="ARBA00022676"/>
    </source>
</evidence>
<organism evidence="11 12">
    <name type="scientific">Oceaniferula marina</name>
    <dbReference type="NCBI Taxonomy" id="2748318"/>
    <lineage>
        <taxon>Bacteria</taxon>
        <taxon>Pseudomonadati</taxon>
        <taxon>Verrucomicrobiota</taxon>
        <taxon>Verrucomicrobiia</taxon>
        <taxon>Verrucomicrobiales</taxon>
        <taxon>Verrucomicrobiaceae</taxon>
        <taxon>Oceaniferula</taxon>
    </lineage>
</organism>
<feature type="transmembrane region" description="Helical" evidence="9">
    <location>
        <begin position="20"/>
        <end position="43"/>
    </location>
</feature>
<keyword evidence="9" id="KW-0812">Transmembrane</keyword>
<name>A0A851GMJ1_9BACT</name>
<dbReference type="GO" id="GO:0030288">
    <property type="term" value="C:outer membrane-bounded periplasmic space"/>
    <property type="evidence" value="ECO:0007669"/>
    <property type="project" value="TreeGrafter"/>
</dbReference>
<evidence type="ECO:0000256" key="7">
    <source>
        <dbReference type="ARBA" id="ARBA00044770"/>
    </source>
</evidence>
<protein>
    <recommendedName>
        <fullName evidence="7">peptidoglycan glycosyltransferase</fullName>
        <ecNumber evidence="7">2.4.99.28</ecNumber>
    </recommendedName>
</protein>
<gene>
    <name evidence="11" type="ORF">HW115_06910</name>
</gene>
<dbReference type="Pfam" id="PF00912">
    <property type="entry name" value="Transgly"/>
    <property type="match status" value="1"/>
</dbReference>
<keyword evidence="5" id="KW-0808">Transferase</keyword>
<evidence type="ECO:0000256" key="5">
    <source>
        <dbReference type="ARBA" id="ARBA00022679"/>
    </source>
</evidence>
<dbReference type="GO" id="GO:0071555">
    <property type="term" value="P:cell wall organization"/>
    <property type="evidence" value="ECO:0007669"/>
    <property type="project" value="UniProtKB-KW"/>
</dbReference>
<feature type="domain" description="Glycosyl transferase family 51" evidence="10">
    <location>
        <begin position="74"/>
        <end position="241"/>
    </location>
</feature>
<dbReference type="InterPro" id="IPR023346">
    <property type="entry name" value="Lysozyme-like_dom_sf"/>
</dbReference>
<keyword evidence="2" id="KW-0121">Carboxypeptidase</keyword>
<dbReference type="PANTHER" id="PTHR32282">
    <property type="entry name" value="BINDING PROTEIN TRANSPEPTIDASE, PUTATIVE-RELATED"/>
    <property type="match status" value="1"/>
</dbReference>
<dbReference type="Gene3D" id="3.40.710.10">
    <property type="entry name" value="DD-peptidase/beta-lactamase superfamily"/>
    <property type="match status" value="2"/>
</dbReference>
<keyword evidence="9" id="KW-1133">Transmembrane helix</keyword>
<keyword evidence="3" id="KW-0378">Hydrolase</keyword>
<evidence type="ECO:0000256" key="3">
    <source>
        <dbReference type="ARBA" id="ARBA00022670"/>
    </source>
</evidence>
<dbReference type="PANTHER" id="PTHR32282:SF33">
    <property type="entry name" value="PEPTIDOGLYCAN GLYCOSYLTRANSFERASE"/>
    <property type="match status" value="1"/>
</dbReference>
<evidence type="ECO:0000313" key="12">
    <source>
        <dbReference type="Proteomes" id="UP000557872"/>
    </source>
</evidence>
<dbReference type="SUPFAM" id="SSF56601">
    <property type="entry name" value="beta-lactamase/transpeptidase-like"/>
    <property type="match status" value="1"/>
</dbReference>
<keyword evidence="12" id="KW-1185">Reference proteome</keyword>
<dbReference type="SUPFAM" id="SSF53955">
    <property type="entry name" value="Lysozyme-like"/>
    <property type="match status" value="1"/>
</dbReference>
<dbReference type="GO" id="GO:0008955">
    <property type="term" value="F:peptidoglycan glycosyltransferase activity"/>
    <property type="evidence" value="ECO:0007669"/>
    <property type="project" value="UniProtKB-EC"/>
</dbReference>
<evidence type="ECO:0000256" key="1">
    <source>
        <dbReference type="ARBA" id="ARBA00004752"/>
    </source>
</evidence>
<sequence>MSWKPANKPSRVPSWVPGPVRWVVKWGLVAAFLAFLVGLYYLYLASKFDIERVARMPERSVILDRTGLEFAYIHGERRRLITREEIPEVMVQALRAREDVRFPVHSGIDAKGLVRATLRNIKDRSFTQGASTLTMQLARNSYDMRAKSLHRKLLEMALTLRIEHHYSKDEILTHYLNRIYFGSGCHGVEEAAQTYFGRPTSELNTSECAMLVGIIRGPHVFSPFRNWDGALAQRDEVFERMLVCGFLTEQEIEAAKAEKIRLVPEKDRGRGSSYVKESIRRHLQVLLEKHDIRDGGLRIHTSLDAKTQWKYDALLSRPISGLEKDEVGDLQAAVVKMDAETGGVMAMCGGRSYYHSAYNRAYRAKRDLGPAYEPFLSAIAHERGKVVIPGQAVQTGRQLGVPEAIRLTKRLGISGPFQESEDLYRGAVAASPVEMAMASSILANHGKKPRLHFIERITDEQGRELYRYEPGASQAIRPDSARDAMAEVKQAYGKTEWVDVTGSCRDAWGVRVDARSVSVIWLGYDQPKKMGTREQVKKALSSLWVR</sequence>
<dbReference type="EC" id="2.4.99.28" evidence="7"/>
<keyword evidence="6" id="KW-0511">Multifunctional enzyme</keyword>
<evidence type="ECO:0000259" key="10">
    <source>
        <dbReference type="Pfam" id="PF00912"/>
    </source>
</evidence>
<dbReference type="GO" id="GO:0009252">
    <property type="term" value="P:peptidoglycan biosynthetic process"/>
    <property type="evidence" value="ECO:0007669"/>
    <property type="project" value="UniProtKB-KW"/>
</dbReference>
<dbReference type="AlphaFoldDB" id="A0A851GMJ1"/>
<keyword evidence="9" id="KW-0472">Membrane</keyword>
<keyword evidence="3" id="KW-0645">Protease</keyword>
<comment type="catalytic activity">
    <reaction evidence="8">
        <text>[GlcNAc-(1-&gt;4)-Mur2Ac(oyl-L-Ala-gamma-D-Glu-L-Lys-D-Ala-D-Ala)](n)-di-trans,octa-cis-undecaprenyl diphosphate + beta-D-GlcNAc-(1-&gt;4)-Mur2Ac(oyl-L-Ala-gamma-D-Glu-L-Lys-D-Ala-D-Ala)-di-trans,octa-cis-undecaprenyl diphosphate = [GlcNAc-(1-&gt;4)-Mur2Ac(oyl-L-Ala-gamma-D-Glu-L-Lys-D-Ala-D-Ala)](n+1)-di-trans,octa-cis-undecaprenyl diphosphate + di-trans,octa-cis-undecaprenyl diphosphate + H(+)</text>
        <dbReference type="Rhea" id="RHEA:23708"/>
        <dbReference type="Rhea" id="RHEA-COMP:9602"/>
        <dbReference type="Rhea" id="RHEA-COMP:9603"/>
        <dbReference type="ChEBI" id="CHEBI:15378"/>
        <dbReference type="ChEBI" id="CHEBI:58405"/>
        <dbReference type="ChEBI" id="CHEBI:60033"/>
        <dbReference type="ChEBI" id="CHEBI:78435"/>
        <dbReference type="EC" id="2.4.99.28"/>
    </reaction>
</comment>
<accession>A0A851GMJ1</accession>
<comment type="caution">
    <text evidence="11">The sequence shown here is derived from an EMBL/GenBank/DDBJ whole genome shotgun (WGS) entry which is preliminary data.</text>
</comment>
<dbReference type="GO" id="GO:0009002">
    <property type="term" value="F:serine-type D-Ala-D-Ala carboxypeptidase activity"/>
    <property type="evidence" value="ECO:0007669"/>
    <property type="project" value="UniProtKB-EC"/>
</dbReference>
<dbReference type="InterPro" id="IPR050396">
    <property type="entry name" value="Glycosyltr_51/Transpeptidase"/>
</dbReference>
<dbReference type="InterPro" id="IPR036950">
    <property type="entry name" value="PBP_transglycosylase"/>
</dbReference>
<dbReference type="Gene3D" id="1.10.3810.10">
    <property type="entry name" value="Biosynthetic peptidoglycan transglycosylase-like"/>
    <property type="match status" value="1"/>
</dbReference>
<dbReference type="InterPro" id="IPR001264">
    <property type="entry name" value="Glyco_trans_51"/>
</dbReference>
<evidence type="ECO:0000256" key="8">
    <source>
        <dbReference type="ARBA" id="ARBA00049902"/>
    </source>
</evidence>
<evidence type="ECO:0000313" key="11">
    <source>
        <dbReference type="EMBL" id="NWK55334.1"/>
    </source>
</evidence>
<keyword evidence="4" id="KW-0328">Glycosyltransferase</keyword>
<dbReference type="InterPro" id="IPR012338">
    <property type="entry name" value="Beta-lactam/transpept-like"/>
</dbReference>
<dbReference type="EMBL" id="JACBAZ010000002">
    <property type="protein sequence ID" value="NWK55334.1"/>
    <property type="molecule type" value="Genomic_DNA"/>
</dbReference>
<dbReference type="GO" id="GO:0005886">
    <property type="term" value="C:plasma membrane"/>
    <property type="evidence" value="ECO:0007669"/>
    <property type="project" value="UniProtKB-SubCell"/>
</dbReference>
<dbReference type="Proteomes" id="UP000557872">
    <property type="component" value="Unassembled WGS sequence"/>
</dbReference>